<gene>
    <name evidence="2" type="ORF">PDE001_LOCUS3326</name>
</gene>
<protein>
    <submittedName>
        <fullName evidence="2">Uncharacterized protein</fullName>
    </submittedName>
</protein>
<feature type="region of interest" description="Disordered" evidence="1">
    <location>
        <begin position="62"/>
        <end position="94"/>
    </location>
</feature>
<name>A0AAV0TR50_9STRA</name>
<comment type="caution">
    <text evidence="2">The sequence shown here is derived from an EMBL/GenBank/DDBJ whole genome shotgun (WGS) entry which is preliminary data.</text>
</comment>
<evidence type="ECO:0000313" key="3">
    <source>
        <dbReference type="Proteomes" id="UP001162029"/>
    </source>
</evidence>
<dbReference type="PANTHER" id="PTHR36535:SF1">
    <property type="entry name" value="DUF1772 DOMAIN-CONTAINING PROTEIN"/>
    <property type="match status" value="1"/>
</dbReference>
<evidence type="ECO:0000256" key="1">
    <source>
        <dbReference type="SAM" id="MobiDB-lite"/>
    </source>
</evidence>
<dbReference type="Proteomes" id="UP001162029">
    <property type="component" value="Unassembled WGS sequence"/>
</dbReference>
<dbReference type="EMBL" id="CANTFM010000566">
    <property type="protein sequence ID" value="CAI5725331.1"/>
    <property type="molecule type" value="Genomic_DNA"/>
</dbReference>
<feature type="compositionally biased region" description="Polar residues" evidence="1">
    <location>
        <begin position="75"/>
        <end position="84"/>
    </location>
</feature>
<dbReference type="AlphaFoldDB" id="A0AAV0TR50"/>
<sequence>MVRCDRLETINASLEAQQVEVKARLKEALTRVFEAQQALQQKLSDEHLLSLNQRKTTALSTLDTISKAPRKSNEETSVGGSNLVSGLEQGSEGEDALADYEDIELEVATSDNQEELPPSLPSEDIHEEQETFELSMGQLELQPAASCVVMCDPIHFSSESDYEQLTKLRSDEATYNGSWYRYALRTLKEAHKLRSKTRATVGQPFVTKFTASAVCKEAKAQEFTQLVFSRDPASDGEDFVWYRKALQHLKKERKHRVGFRDRAESFSSTISIVD</sequence>
<evidence type="ECO:0000313" key="2">
    <source>
        <dbReference type="EMBL" id="CAI5725331.1"/>
    </source>
</evidence>
<proteinExistence type="predicted"/>
<keyword evidence="3" id="KW-1185">Reference proteome</keyword>
<organism evidence="2 3">
    <name type="scientific">Peronospora destructor</name>
    <dbReference type="NCBI Taxonomy" id="86335"/>
    <lineage>
        <taxon>Eukaryota</taxon>
        <taxon>Sar</taxon>
        <taxon>Stramenopiles</taxon>
        <taxon>Oomycota</taxon>
        <taxon>Peronosporomycetes</taxon>
        <taxon>Peronosporales</taxon>
        <taxon>Peronosporaceae</taxon>
        <taxon>Peronospora</taxon>
    </lineage>
</organism>
<accession>A0AAV0TR50</accession>
<reference evidence="2" key="1">
    <citation type="submission" date="2022-12" db="EMBL/GenBank/DDBJ databases">
        <authorList>
            <person name="Webb A."/>
        </authorList>
    </citation>
    <scope>NUCLEOTIDE SEQUENCE</scope>
    <source>
        <strain evidence="2">Pd1</strain>
    </source>
</reference>
<dbReference type="PANTHER" id="PTHR36535">
    <property type="entry name" value="YALI0E30327P"/>
    <property type="match status" value="1"/>
</dbReference>